<dbReference type="PANTHER" id="PTHR23257">
    <property type="entry name" value="SERINE-THREONINE PROTEIN KINASE"/>
    <property type="match status" value="1"/>
</dbReference>
<accession>A0A3Q7HIX8</accession>
<dbReference type="PANTHER" id="PTHR23257:SF880">
    <property type="entry name" value="SERINE_THREONINE-PROTEIN KINASE HT1-LIKE"/>
    <property type="match status" value="1"/>
</dbReference>
<sequence>MLRVCICCIEHSMSRFCIFDHLGLVRTDPLESLNLFDHSHSSLKIDRRRKTSRVIITIEAHFMEQQFQHEVAMLANLKHPNIIRFVGACRKANVSSVKLVLDVEHVHGLNLIHRDLKSDNLLIAADKSIKIPNFGVARIQVDKMLEAAGRQKS</sequence>
<organism evidence="2">
    <name type="scientific">Solanum lycopersicum</name>
    <name type="common">Tomato</name>
    <name type="synonym">Lycopersicon esculentum</name>
    <dbReference type="NCBI Taxonomy" id="4081"/>
    <lineage>
        <taxon>Eukaryota</taxon>
        <taxon>Viridiplantae</taxon>
        <taxon>Streptophyta</taxon>
        <taxon>Embryophyta</taxon>
        <taxon>Tracheophyta</taxon>
        <taxon>Spermatophyta</taxon>
        <taxon>Magnoliopsida</taxon>
        <taxon>eudicotyledons</taxon>
        <taxon>Gunneridae</taxon>
        <taxon>Pentapetalae</taxon>
        <taxon>asterids</taxon>
        <taxon>lamiids</taxon>
        <taxon>Solanales</taxon>
        <taxon>Solanaceae</taxon>
        <taxon>Solanoideae</taxon>
        <taxon>Solaneae</taxon>
        <taxon>Solanum</taxon>
        <taxon>Solanum subgen. Lycopersicon</taxon>
    </lineage>
</organism>
<dbReference type="InterPro" id="IPR011009">
    <property type="entry name" value="Kinase-like_dom_sf"/>
</dbReference>
<dbReference type="AlphaFoldDB" id="A0A3Q7HIX8"/>
<dbReference type="EnsemblPlants" id="Solyc06g007355.1.1">
    <property type="protein sequence ID" value="Solyc06g007355.1.1"/>
    <property type="gene ID" value="Solyc06g007355.1"/>
</dbReference>
<reference evidence="2" key="2">
    <citation type="submission" date="2019-01" db="UniProtKB">
        <authorList>
            <consortium name="EnsemblPlants"/>
        </authorList>
    </citation>
    <scope>IDENTIFICATION</scope>
    <source>
        <strain evidence="2">cv. Heinz 1706</strain>
    </source>
</reference>
<dbReference type="GO" id="GO:0004672">
    <property type="term" value="F:protein kinase activity"/>
    <property type="evidence" value="ECO:0007669"/>
    <property type="project" value="InterPro"/>
</dbReference>
<evidence type="ECO:0000313" key="2">
    <source>
        <dbReference type="EnsemblPlants" id="Solyc06g007355.1.1"/>
    </source>
</evidence>
<keyword evidence="3" id="KW-1185">Reference proteome</keyword>
<dbReference type="SUPFAM" id="SSF56112">
    <property type="entry name" value="Protein kinase-like (PK-like)"/>
    <property type="match status" value="1"/>
</dbReference>
<dbReference type="Gene3D" id="3.30.200.20">
    <property type="entry name" value="Phosphorylase Kinase, domain 1"/>
    <property type="match status" value="1"/>
</dbReference>
<name>A0A3Q7HIX8_SOLLC</name>
<dbReference type="PROSITE" id="PS00108">
    <property type="entry name" value="PROTEIN_KINASE_ST"/>
    <property type="match status" value="1"/>
</dbReference>
<dbReference type="Gramene" id="Solyc06g007355.1.1">
    <property type="protein sequence ID" value="Solyc06g007355.1.1"/>
    <property type="gene ID" value="Solyc06g007355.1"/>
</dbReference>
<dbReference type="InterPro" id="IPR050167">
    <property type="entry name" value="Ser_Thr_protein_kinase"/>
</dbReference>
<dbReference type="InParanoid" id="A0A3Q7HIX8"/>
<dbReference type="Proteomes" id="UP000004994">
    <property type="component" value="Chromosome 6"/>
</dbReference>
<reference evidence="2" key="1">
    <citation type="journal article" date="2012" name="Nature">
        <title>The tomato genome sequence provides insights into fleshy fruit evolution.</title>
        <authorList>
            <consortium name="Tomato Genome Consortium"/>
        </authorList>
    </citation>
    <scope>NUCLEOTIDE SEQUENCE [LARGE SCALE GENOMIC DNA]</scope>
    <source>
        <strain evidence="2">cv. Heinz 1706</strain>
    </source>
</reference>
<dbReference type="GO" id="GO:0005524">
    <property type="term" value="F:ATP binding"/>
    <property type="evidence" value="ECO:0007669"/>
    <property type="project" value="InterPro"/>
</dbReference>
<dbReference type="Gene3D" id="1.10.510.10">
    <property type="entry name" value="Transferase(Phosphotransferase) domain 1"/>
    <property type="match status" value="1"/>
</dbReference>
<protein>
    <recommendedName>
        <fullName evidence="1">Protein kinase domain-containing protein</fullName>
    </recommendedName>
</protein>
<dbReference type="PROSITE" id="PS50011">
    <property type="entry name" value="PROTEIN_KINASE_DOM"/>
    <property type="match status" value="1"/>
</dbReference>
<evidence type="ECO:0000313" key="3">
    <source>
        <dbReference type="Proteomes" id="UP000004994"/>
    </source>
</evidence>
<evidence type="ECO:0000259" key="1">
    <source>
        <dbReference type="PROSITE" id="PS50011"/>
    </source>
</evidence>
<dbReference type="InterPro" id="IPR000719">
    <property type="entry name" value="Prot_kinase_dom"/>
</dbReference>
<proteinExistence type="predicted"/>
<dbReference type="Pfam" id="PF00069">
    <property type="entry name" value="Pkinase"/>
    <property type="match status" value="1"/>
</dbReference>
<feature type="domain" description="Protein kinase" evidence="1">
    <location>
        <begin position="1"/>
        <end position="153"/>
    </location>
</feature>
<dbReference type="InterPro" id="IPR008271">
    <property type="entry name" value="Ser/Thr_kinase_AS"/>
</dbReference>